<evidence type="ECO:0000256" key="2">
    <source>
        <dbReference type="SAM" id="MobiDB-lite"/>
    </source>
</evidence>
<reference evidence="4 5" key="1">
    <citation type="journal article" date="2019" name="Mol. Ecol. Resour.">
        <title>Improving Illumina assemblies with Hi-C and long reads: an example with the North African dromedary.</title>
        <authorList>
            <person name="Elbers J.P."/>
            <person name="Rogers M.F."/>
            <person name="Perelman P.L."/>
            <person name="Proskuryakova A.A."/>
            <person name="Serdyukova N.A."/>
            <person name="Johnson W.E."/>
            <person name="Horin P."/>
            <person name="Corander J."/>
            <person name="Murphy D."/>
            <person name="Burger P.A."/>
        </authorList>
    </citation>
    <scope>NUCLEOTIDE SEQUENCE [LARGE SCALE GENOMIC DNA]</scope>
    <source>
        <strain evidence="4">Drom800</strain>
        <tissue evidence="4">Blood</tissue>
    </source>
</reference>
<proteinExistence type="inferred from homology"/>
<feature type="compositionally biased region" description="Polar residues" evidence="2">
    <location>
        <begin position="44"/>
        <end position="58"/>
    </location>
</feature>
<dbReference type="PANTHER" id="PTHR15715">
    <property type="entry name" value="CENTROSOMAL PROTEIN OF 170 KDA"/>
    <property type="match status" value="1"/>
</dbReference>
<gene>
    <name evidence="4" type="ORF">Cadr_000023356</name>
</gene>
<dbReference type="PANTHER" id="PTHR15715:SF18">
    <property type="entry name" value="CENTROSOMAL PROTEIN OF 170 KDA PROTEIN B"/>
    <property type="match status" value="1"/>
</dbReference>
<evidence type="ECO:0000259" key="3">
    <source>
        <dbReference type="Pfam" id="PF15308"/>
    </source>
</evidence>
<protein>
    <submittedName>
        <fullName evidence="4">Centrosomal protein of 170 kDa protein B</fullName>
    </submittedName>
</protein>
<sequence length="164" mass="17496">TTDLAEIARLSQTLVKDVAILARDIHDVAGDCDSLGSSGPARSPSLSNGPSTPSSTISAGEELVQHTPEASLNFQKNSGRVWEDLEARINAKNEVPILKTSNKEISSIFKELRQVQKQLEVHWAGGPWVGEGSRTDPPPPRVINAILEPSGNVGLDLQTGALRA</sequence>
<name>A0A5N4CIU2_CAMDR</name>
<organism evidence="4 5">
    <name type="scientific">Camelus dromedarius</name>
    <name type="common">Dromedary</name>
    <name type="synonym">Arabian camel</name>
    <dbReference type="NCBI Taxonomy" id="9838"/>
    <lineage>
        <taxon>Eukaryota</taxon>
        <taxon>Metazoa</taxon>
        <taxon>Chordata</taxon>
        <taxon>Craniata</taxon>
        <taxon>Vertebrata</taxon>
        <taxon>Euteleostomi</taxon>
        <taxon>Mammalia</taxon>
        <taxon>Eutheria</taxon>
        <taxon>Laurasiatheria</taxon>
        <taxon>Artiodactyla</taxon>
        <taxon>Tylopoda</taxon>
        <taxon>Camelidae</taxon>
        <taxon>Camelus</taxon>
    </lineage>
</organism>
<dbReference type="EMBL" id="JWIN03000023">
    <property type="protein sequence ID" value="KAB1258861.1"/>
    <property type="molecule type" value="Genomic_DNA"/>
</dbReference>
<dbReference type="Pfam" id="PF15308">
    <property type="entry name" value="CEP170_C"/>
    <property type="match status" value="1"/>
</dbReference>
<feature type="domain" description="CEP170 C-terminal" evidence="3">
    <location>
        <begin position="1"/>
        <end position="76"/>
    </location>
</feature>
<feature type="non-terminal residue" evidence="4">
    <location>
        <position position="1"/>
    </location>
</feature>
<dbReference type="InterPro" id="IPR029300">
    <property type="entry name" value="CEP170_C"/>
</dbReference>
<evidence type="ECO:0000313" key="4">
    <source>
        <dbReference type="EMBL" id="KAB1258861.1"/>
    </source>
</evidence>
<accession>A0A5N4CIU2</accession>
<feature type="region of interest" description="Disordered" evidence="2">
    <location>
        <begin position="31"/>
        <end position="62"/>
    </location>
</feature>
<comment type="caution">
    <text evidence="4">The sequence shown here is derived from an EMBL/GenBank/DDBJ whole genome shotgun (WGS) entry which is preliminary data.</text>
</comment>
<dbReference type="Proteomes" id="UP000299084">
    <property type="component" value="Unassembled WGS sequence"/>
</dbReference>
<dbReference type="AlphaFoldDB" id="A0A5N4CIU2"/>
<keyword evidence="5" id="KW-1185">Reference proteome</keyword>
<evidence type="ECO:0000256" key="1">
    <source>
        <dbReference type="ARBA" id="ARBA00010436"/>
    </source>
</evidence>
<comment type="similarity">
    <text evidence="1">Belongs to the CEP170 family.</text>
</comment>
<dbReference type="InterPro" id="IPR051176">
    <property type="entry name" value="Cent_Immune-Sig_Mod"/>
</dbReference>
<evidence type="ECO:0000313" key="5">
    <source>
        <dbReference type="Proteomes" id="UP000299084"/>
    </source>
</evidence>